<name>A0A2V4NGK5_VIBCL</name>
<gene>
    <name evidence="2" type="ORF">D6U24_12835</name>
    <name evidence="3" type="ORF">EYB64_18225</name>
    <name evidence="1" type="ORF">F0M16_20405</name>
    <name evidence="4" type="ORF">FLM02_06510</name>
    <name evidence="6" type="ORF">FXE67_05745</name>
    <name evidence="5" type="ORF">FXF03_14625</name>
</gene>
<evidence type="ECO:0000313" key="4">
    <source>
        <dbReference type="EMBL" id="TQP16165.1"/>
    </source>
</evidence>
<dbReference type="Proteomes" id="UP000323819">
    <property type="component" value="Unassembled WGS sequence"/>
</dbReference>
<protein>
    <submittedName>
        <fullName evidence="3">C4-dicarboxylate ABC transporter substrate-binding protein</fullName>
    </submittedName>
</protein>
<dbReference type="EMBL" id="VSIJ01000034">
    <property type="protein sequence ID" value="TXX64831.1"/>
    <property type="molecule type" value="Genomic_DNA"/>
</dbReference>
<dbReference type="AlphaFoldDB" id="A0A2V4NGK5"/>
<reference evidence="4 8" key="4">
    <citation type="submission" date="2019-07" db="EMBL/GenBank/DDBJ databases">
        <title>Phenotypic and genotypic antimicrobial resistance traits of Vibrio cholerae non-O1/non-O139 isolated from a large Austrian lake frequently associated with cases of infection.</title>
        <authorList>
            <person name="Lepuschitz S."/>
            <person name="Baron S."/>
            <person name="Larvor E."/>
            <person name="Granier S."/>
            <person name="Pretzer C."/>
            <person name="Mach R.L."/>
            <person name="Farnleitner A.H."/>
            <person name="Ruppitsch W."/>
            <person name="Pleininger S."/>
            <person name="Indra A."/>
            <person name="Kirschner A.K.T."/>
        </authorList>
    </citation>
    <scope>NUCLEOTIDE SEQUENCE [LARGE SCALE GENOMIC DNA]</scope>
    <source>
        <strain evidence="4 8">A12JL36W90</strain>
    </source>
</reference>
<evidence type="ECO:0000313" key="5">
    <source>
        <dbReference type="EMBL" id="TXX64831.1"/>
    </source>
</evidence>
<reference evidence="2 12" key="1">
    <citation type="submission" date="2018-09" db="EMBL/GenBank/DDBJ databases">
        <title>Genomic epidemiology reveals two lineages of Vibrio cholerae that can cause global cholera epidemics despite absence of cholera toxin gene.</title>
        <authorList>
            <person name="Wang H."/>
            <person name="Zen W."/>
            <person name="Yu H."/>
            <person name="Zhang W."/>
            <person name="Pan J."/>
            <person name="Yang C."/>
            <person name="Cui Y."/>
        </authorList>
    </citation>
    <scope>NUCLEOTIDE SEQUENCE [LARGE SCALE GENOMIC DNA]</scope>
    <source>
        <strain evidence="2 12">00-1_S85</strain>
    </source>
</reference>
<sequence>MIPLLYRSLPRIKQRFSGRKARSRADALGYITNEGREIHVIT</sequence>
<dbReference type="Proteomes" id="UP000471242">
    <property type="component" value="Unassembled WGS sequence"/>
</dbReference>
<reference evidence="1 9" key="5">
    <citation type="submission" date="2019-09" db="EMBL/GenBank/DDBJ databases">
        <authorList>
            <person name="Kritzky A."/>
            <person name="Schelkanova E.Y."/>
            <person name="Alkhova Z.V."/>
            <person name="Smirnova N.I."/>
        </authorList>
    </citation>
    <scope>NUCLEOTIDE SEQUENCE [LARGE SCALE GENOMIC DNA]</scope>
    <source>
        <strain evidence="1 9">M1526</strain>
    </source>
</reference>
<dbReference type="EMBL" id="VUAA01000034">
    <property type="protein sequence ID" value="KAA1252892.1"/>
    <property type="molecule type" value="Genomic_DNA"/>
</dbReference>
<evidence type="ECO:0000313" key="7">
    <source>
        <dbReference type="Proteomes" id="UP000294145"/>
    </source>
</evidence>
<proteinExistence type="predicted"/>
<reference evidence="3 7" key="2">
    <citation type="submission" date="2019-02" db="EMBL/GenBank/DDBJ databases">
        <title>Genomic plasticity associated with the antimicrobial resistance in Vibrio cholerae.</title>
        <authorList>
            <person name="Verma J."/>
            <person name="Bag S."/>
            <person name="Saha B."/>
            <person name="Kumar P."/>
            <person name="Ghosh T.S."/>
            <person name="Dayal M."/>
            <person name="Senapati T."/>
            <person name="Mehra S."/>
            <person name="Dey P."/>
            <person name="Desigamani A."/>
            <person name="Kumar D."/>
            <person name="Rana P."/>
            <person name="Kumar B."/>
            <person name="Maiti T.K."/>
            <person name="Sharma N.C."/>
            <person name="Bhadra R.K."/>
            <person name="Mutreja A."/>
            <person name="Nair G.B."/>
            <person name="Ramamurthy T."/>
            <person name="Das B."/>
        </authorList>
    </citation>
    <scope>NUCLEOTIDE SEQUENCE [LARGE SCALE GENOMIC DNA]</scope>
    <source>
        <strain evidence="3 7">IDH06781</strain>
    </source>
</reference>
<dbReference type="EMBL" id="QZRB01000019">
    <property type="protein sequence ID" value="MVD24231.1"/>
    <property type="molecule type" value="Genomic_DNA"/>
</dbReference>
<accession>A0A2V4NGK5</accession>
<evidence type="ECO:0000313" key="11">
    <source>
        <dbReference type="Proteomes" id="UP000323819"/>
    </source>
</evidence>
<evidence type="ECO:0000313" key="9">
    <source>
        <dbReference type="Proteomes" id="UP000323225"/>
    </source>
</evidence>
<dbReference type="EMBL" id="SISP01000042">
    <property type="protein sequence ID" value="TBM38272.1"/>
    <property type="molecule type" value="Genomic_DNA"/>
</dbReference>
<evidence type="ECO:0000313" key="1">
    <source>
        <dbReference type="EMBL" id="KAA1252892.1"/>
    </source>
</evidence>
<evidence type="ECO:0000313" key="3">
    <source>
        <dbReference type="EMBL" id="TBM38272.1"/>
    </source>
</evidence>
<evidence type="ECO:0000313" key="8">
    <source>
        <dbReference type="Proteomes" id="UP000319979"/>
    </source>
</evidence>
<evidence type="ECO:0000313" key="6">
    <source>
        <dbReference type="EMBL" id="TXY93289.1"/>
    </source>
</evidence>
<evidence type="ECO:0000313" key="12">
    <source>
        <dbReference type="Proteomes" id="UP000471242"/>
    </source>
</evidence>
<reference evidence="10 11" key="3">
    <citation type="submission" date="2019-06" db="EMBL/GenBank/DDBJ databases">
        <title>Vibrio cholerae phylogeny based on whole-genome sequencing reveals genetic diversity and population strucutre.</title>
        <authorList>
            <person name="Zhiqiu Y."/>
            <person name="Bin L."/>
            <person name="Lingyan J."/>
        </authorList>
    </citation>
    <scope>NUCLEOTIDE SEQUENCE [LARGE SCALE GENOMIC DNA]</scope>
    <source>
        <strain evidence="6 10">N2768</strain>
        <strain evidence="5 11">N2814</strain>
    </source>
</reference>
<comment type="caution">
    <text evidence="3">The sequence shown here is derived from an EMBL/GenBank/DDBJ whole genome shotgun (WGS) entry which is preliminary data.</text>
</comment>
<dbReference type="EMBL" id="VIOS01000014">
    <property type="protein sequence ID" value="TQP16165.1"/>
    <property type="molecule type" value="Genomic_DNA"/>
</dbReference>
<evidence type="ECO:0000313" key="10">
    <source>
        <dbReference type="Proteomes" id="UP000323583"/>
    </source>
</evidence>
<evidence type="ECO:0000313" key="2">
    <source>
        <dbReference type="EMBL" id="MVD24231.1"/>
    </source>
</evidence>
<dbReference type="Proteomes" id="UP000323583">
    <property type="component" value="Unassembled WGS sequence"/>
</dbReference>
<dbReference type="Proteomes" id="UP000294145">
    <property type="component" value="Unassembled WGS sequence"/>
</dbReference>
<dbReference type="Proteomes" id="UP000323225">
    <property type="component" value="Unassembled WGS sequence"/>
</dbReference>
<dbReference type="Proteomes" id="UP000319979">
    <property type="component" value="Unassembled WGS sequence"/>
</dbReference>
<dbReference type="EMBL" id="VSGZ01000028">
    <property type="protein sequence ID" value="TXY93289.1"/>
    <property type="molecule type" value="Genomic_DNA"/>
</dbReference>
<organism evidence="3 7">
    <name type="scientific">Vibrio cholerae</name>
    <dbReference type="NCBI Taxonomy" id="666"/>
    <lineage>
        <taxon>Bacteria</taxon>
        <taxon>Pseudomonadati</taxon>
        <taxon>Pseudomonadota</taxon>
        <taxon>Gammaproteobacteria</taxon>
        <taxon>Vibrionales</taxon>
        <taxon>Vibrionaceae</taxon>
        <taxon>Vibrio</taxon>
    </lineage>
</organism>